<dbReference type="PANTHER" id="PTHR24198:SF165">
    <property type="entry name" value="ANKYRIN REPEAT-CONTAINING PROTEIN-RELATED"/>
    <property type="match status" value="1"/>
</dbReference>
<keyword evidence="1" id="KW-0677">Repeat</keyword>
<feature type="compositionally biased region" description="Basic residues" evidence="4">
    <location>
        <begin position="379"/>
        <end position="393"/>
    </location>
</feature>
<evidence type="ECO:0000313" key="6">
    <source>
        <dbReference type="Proteomes" id="UP001221413"/>
    </source>
</evidence>
<accession>A0AAD6IQ13</accession>
<feature type="compositionally biased region" description="Basic and acidic residues" evidence="4">
    <location>
        <begin position="703"/>
        <end position="715"/>
    </location>
</feature>
<sequence length="1951" mass="222107">MSRLAACRIYPPTRIQPHTTTRNFQSLPAMSSPFPTLPADPGSFLSFVGENEDKPLRELVKPYLEYESKLRGLFAQDPSHPDIVNNNIVGLVPIYDGHDDRIKIRSRDLSLESQEEQDHYIMPLREKERKASGERAIVDHETFLKNFNIFTEGSLKNLDWSHIVAAGSSVMTPILAVPEEDAKDDDTLSHYYHSKFAPVSDIDLFIYGTKDESVAIKRMEAVEKTIAKNLGKKNVLSIRTKNTVTIVSEYPNRHIQIVLRLYSSISEILTGFDVSCACVAYNGEQVFANPRAIVSWMLQCNDIDLSRRSPSYEFRLAKYRKRGFEIYYSALDRKVIDPTIYERSMRGRGLHLKGLAKLLVLERLPTETERENYLDMRRRERGRPNRKRPRRERRVLKGDMKADGGEVPDWGIATEVSEESMYETISIPYGPRFNAEKIKKLLFQTDMFLNSEWNKRVQKRRGPYLHRHPAFFGTLKYIVNDCCGFCPEPDPNNKDAMELRAKDDRYYIHGNMSFIKDDPGRQEIGSFNPITDEDWTEMAYLSINEVLCRAIVANDPDAVKSFISEGGDVNKRDYTGRTPLHLAVLASNIDIIRLLLDGGARLTPRLFDGRTVLHIATARGDIEICRLLLLKNQQNEMEKEKRDEEREARKAADAAKETTDKDAMDVDKPEKGTADRDTMDVDMPDRESVDKSAVSQEMGDIGGSDKAEKPEKSEDGDSVTGESDGDEDISIVSNGEMSVSARTGASGFVDVNVRKQSEDPELGEVEEEETVQDDVLDINKTDWDYQLSPLHYAIIHGHQEIVVLLVSDFGADILQPVVTSYNGRGVPDAVLLPISLVFRIPEPKERPSMLRTLLKLGASSAQTDLEGATAVMRVIQRNDLECLKVMFEEDSASARAAVHNIHIQYGDRASNALIVALSQNNEEMAAFLLENGAAPEISIEAYVKATKCDDQQRNRYLYNGVQPAEIALEMDMPDIFTKCIELGVDPSSYTSSSIPTEGLNIGYLSQWGRRYLTLLDLVDKKVESFKSALDTLPDPTKDKEKQLTEKEKQEKQEKLEKLKAKVKKMVSIPEEYEEGSYEYWMAAQIIKDENDRRKAHNDRLGIPKAEDSDLDDVSDLDDAPGGLFGGFGMRPTPPAKKSDDDPEKVELKKTKLEALLKRYNELADMLISKGGKRFKELHPDIWDRVFKKPDTQLPDPFSRPPEKTAESAPAEDTFKVSFDFELQTNKKLDPKINTAYQELYKALWNGDKEALRRYTTTNWEENMPPLLIGVNNQLGYTPLSIAVYRKHPREFLDLILTITQAQYERDTSYKKKKQEDKIYRLHADGEVDFYVEEIDFTEVKLTRSLGDNEEEDIDDTVKASMDAVRMLRYGVPYLLGNPMEKPTHERERLLEQTAMIGDTEVAEYITSRIETLEGPTLTPGTWTPQLRDNDLINILIRDGRTEILRDFMEKYGLGALFDGNNNFKYDDTDYEAETDSEAESVEEEEEVVKPEKTEKKKMPKQYPGLSIDGKKKKDWVNLMNPNYCGPPRLHYEYPPLALFAAYHGSRKFYEWLETSGPHDALRKWQAKLERGKDAKKSYFVKVLQAADEEKVNQWMGVDHALLIPAAIKNSSVAKNKDLSAEDKFAWYRENAEFFVTRNPEHLESKKNRKGFTPLLLAASELNKYALKALLDLGADAYAKTPEGNFNIIHVMLKNFVNPYSFYHWHQSAKKGTWADLRDCLDLLPDDVKKWAFCHRATENNILYTPLSWALANLNSTQDAKIFNLLLKYSNGADTRVRTSLGDLPIHTIVKKPTLEILQCILDASPLEVSLMEDTNGMTALELAIIAWYTETALKQESGLFYPWSSYSWQSTAIAMSTTKDKPSKTKPDDEYDVQLRKKDWGIKSRDRTTVRTMKMLKVALQKGIDGGVGMRSLVPLRDVNETAERLASRNKSSSLWYWSEGGSYDDIVNIW</sequence>
<feature type="compositionally biased region" description="Acidic residues" evidence="4">
    <location>
        <begin position="1108"/>
        <end position="1118"/>
    </location>
</feature>
<feature type="region of interest" description="Disordered" evidence="4">
    <location>
        <begin position="1029"/>
        <end position="1051"/>
    </location>
</feature>
<feature type="compositionally biased region" description="Basic and acidic residues" evidence="4">
    <location>
        <begin position="1487"/>
        <end position="1496"/>
    </location>
</feature>
<proteinExistence type="predicted"/>
<dbReference type="SUPFAM" id="SSF48403">
    <property type="entry name" value="Ankyrin repeat"/>
    <property type="match status" value="2"/>
</dbReference>
<feature type="repeat" description="ANK" evidence="3">
    <location>
        <begin position="1649"/>
        <end position="1681"/>
    </location>
</feature>
<protein>
    <recommendedName>
        <fullName evidence="7">Ankyrin repeat protein</fullName>
    </recommendedName>
</protein>
<gene>
    <name evidence="5" type="ORF">Dda_8823</name>
</gene>
<feature type="repeat" description="ANK" evidence="3">
    <location>
        <begin position="785"/>
        <end position="813"/>
    </location>
</feature>
<feature type="region of interest" description="Disordered" evidence="4">
    <location>
        <begin position="635"/>
        <end position="730"/>
    </location>
</feature>
<evidence type="ECO:0000256" key="1">
    <source>
        <dbReference type="ARBA" id="ARBA00022737"/>
    </source>
</evidence>
<organism evidence="5 6">
    <name type="scientific">Drechslerella dactyloides</name>
    <name type="common">Nematode-trapping fungus</name>
    <name type="synonym">Arthrobotrys dactyloides</name>
    <dbReference type="NCBI Taxonomy" id="74499"/>
    <lineage>
        <taxon>Eukaryota</taxon>
        <taxon>Fungi</taxon>
        <taxon>Dikarya</taxon>
        <taxon>Ascomycota</taxon>
        <taxon>Pezizomycotina</taxon>
        <taxon>Orbiliomycetes</taxon>
        <taxon>Orbiliales</taxon>
        <taxon>Orbiliaceae</taxon>
        <taxon>Drechslerella</taxon>
    </lineage>
</organism>
<evidence type="ECO:0000256" key="2">
    <source>
        <dbReference type="ARBA" id="ARBA00023043"/>
    </source>
</evidence>
<reference evidence="5" key="1">
    <citation type="submission" date="2023-01" db="EMBL/GenBank/DDBJ databases">
        <title>The chitinases involved in constricting ring structure development in the nematode-trapping fungus Drechslerella dactyloides.</title>
        <authorList>
            <person name="Wang R."/>
            <person name="Zhang L."/>
            <person name="Tang P."/>
            <person name="Li S."/>
            <person name="Liang L."/>
        </authorList>
    </citation>
    <scope>NUCLEOTIDE SEQUENCE</scope>
    <source>
        <strain evidence="5">YMF1.00031</strain>
    </source>
</reference>
<dbReference type="PROSITE" id="PS50297">
    <property type="entry name" value="ANK_REP_REGION"/>
    <property type="match status" value="4"/>
</dbReference>
<feature type="compositionally biased region" description="Acidic residues" evidence="4">
    <location>
        <begin position="1470"/>
        <end position="1486"/>
    </location>
</feature>
<dbReference type="Pfam" id="PF12796">
    <property type="entry name" value="Ank_2"/>
    <property type="match status" value="1"/>
</dbReference>
<feature type="compositionally biased region" description="Basic and acidic residues" evidence="4">
    <location>
        <begin position="1136"/>
        <end position="1146"/>
    </location>
</feature>
<dbReference type="Gene3D" id="1.25.40.20">
    <property type="entry name" value="Ankyrin repeat-containing domain"/>
    <property type="match status" value="3"/>
</dbReference>
<dbReference type="PANTHER" id="PTHR24198">
    <property type="entry name" value="ANKYRIN REPEAT AND PROTEIN KINASE DOMAIN-CONTAINING PROTEIN"/>
    <property type="match status" value="1"/>
</dbReference>
<feature type="region of interest" description="Disordered" evidence="4">
    <location>
        <begin position="1100"/>
        <end position="1146"/>
    </location>
</feature>
<evidence type="ECO:0000256" key="3">
    <source>
        <dbReference type="PROSITE-ProRule" id="PRU00023"/>
    </source>
</evidence>
<keyword evidence="6" id="KW-1185">Reference proteome</keyword>
<keyword evidence="2 3" id="KW-0040">ANK repeat</keyword>
<evidence type="ECO:0008006" key="7">
    <source>
        <dbReference type="Google" id="ProtNLM"/>
    </source>
</evidence>
<dbReference type="Proteomes" id="UP001221413">
    <property type="component" value="Unassembled WGS sequence"/>
</dbReference>
<feature type="compositionally biased region" description="Basic and acidic residues" evidence="4">
    <location>
        <begin position="1035"/>
        <end position="1051"/>
    </location>
</feature>
<dbReference type="PROSITE" id="PS50088">
    <property type="entry name" value="ANK_REPEAT"/>
    <property type="match status" value="4"/>
</dbReference>
<dbReference type="InterPro" id="IPR002110">
    <property type="entry name" value="Ankyrin_rpt"/>
</dbReference>
<feature type="region of interest" description="Disordered" evidence="4">
    <location>
        <begin position="1470"/>
        <end position="1503"/>
    </location>
</feature>
<dbReference type="EMBL" id="JAQGDS010000013">
    <property type="protein sequence ID" value="KAJ6256325.1"/>
    <property type="molecule type" value="Genomic_DNA"/>
</dbReference>
<feature type="repeat" description="ANK" evidence="3">
    <location>
        <begin position="575"/>
        <end position="602"/>
    </location>
</feature>
<name>A0AAD6IQ13_DREDA</name>
<evidence type="ECO:0000313" key="5">
    <source>
        <dbReference type="EMBL" id="KAJ6256325.1"/>
    </source>
</evidence>
<comment type="caution">
    <text evidence="5">The sequence shown here is derived from an EMBL/GenBank/DDBJ whole genome shotgun (WGS) entry which is preliminary data.</text>
</comment>
<dbReference type="InterPro" id="IPR036770">
    <property type="entry name" value="Ankyrin_rpt-contain_sf"/>
</dbReference>
<feature type="compositionally biased region" description="Basic and acidic residues" evidence="4">
    <location>
        <begin position="636"/>
        <end position="690"/>
    </location>
</feature>
<feature type="region of interest" description="Disordered" evidence="4">
    <location>
        <begin position="1189"/>
        <end position="1210"/>
    </location>
</feature>
<evidence type="ECO:0000256" key="4">
    <source>
        <dbReference type="SAM" id="MobiDB-lite"/>
    </source>
</evidence>
<feature type="region of interest" description="Disordered" evidence="4">
    <location>
        <begin position="373"/>
        <end position="393"/>
    </location>
</feature>
<dbReference type="Pfam" id="PF00023">
    <property type="entry name" value="Ank"/>
    <property type="match status" value="1"/>
</dbReference>
<dbReference type="SMART" id="SM00248">
    <property type="entry name" value="ANK"/>
    <property type="match status" value="11"/>
</dbReference>
<feature type="repeat" description="ANK" evidence="3">
    <location>
        <begin position="608"/>
        <end position="640"/>
    </location>
</feature>